<comment type="caution">
    <text evidence="1">The sequence shown here is derived from an EMBL/GenBank/DDBJ whole genome shotgun (WGS) entry which is preliminary data.</text>
</comment>
<gene>
    <name evidence="1" type="ORF">RC62_1005</name>
</gene>
<dbReference type="PATRIC" id="fig|362413.3.peg.978"/>
<dbReference type="AlphaFoldDB" id="A0A0N8VMH3"/>
<evidence type="ECO:0000313" key="2">
    <source>
        <dbReference type="Proteomes" id="UP000050443"/>
    </source>
</evidence>
<proteinExistence type="predicted"/>
<sequence length="44" mass="5080">MASAKKELVNYYQKGKISLKNFAEVLGYKESDLDIIESTIKYYS</sequence>
<accession>A0A0N8VMH3</accession>
<organism evidence="1 2">
    <name type="scientific">Flavobacterium aquidurense</name>
    <dbReference type="NCBI Taxonomy" id="362413"/>
    <lineage>
        <taxon>Bacteria</taxon>
        <taxon>Pseudomonadati</taxon>
        <taxon>Bacteroidota</taxon>
        <taxon>Flavobacteriia</taxon>
        <taxon>Flavobacteriales</taxon>
        <taxon>Flavobacteriaceae</taxon>
        <taxon>Flavobacterium</taxon>
    </lineage>
</organism>
<protein>
    <submittedName>
        <fullName evidence="1">Uncharacterized protein</fullName>
    </submittedName>
</protein>
<dbReference type="Proteomes" id="UP000050443">
    <property type="component" value="Unassembled WGS sequence"/>
</dbReference>
<name>A0A0N8VMH3_9FLAO</name>
<reference evidence="1 2" key="1">
    <citation type="submission" date="2014-09" db="EMBL/GenBank/DDBJ databases">
        <title>Genome sequence of Flavobacterium aquidurense RC62.</title>
        <authorList>
            <person name="Kim J.F."/>
            <person name="Kwak M.-J."/>
        </authorList>
    </citation>
    <scope>NUCLEOTIDE SEQUENCE [LARGE SCALE GENOMIC DNA]</scope>
    <source>
        <strain evidence="1 2">RC62</strain>
    </source>
</reference>
<evidence type="ECO:0000313" key="1">
    <source>
        <dbReference type="EMBL" id="KQB39324.1"/>
    </source>
</evidence>
<dbReference type="EMBL" id="JRLF01000012">
    <property type="protein sequence ID" value="KQB39324.1"/>
    <property type="molecule type" value="Genomic_DNA"/>
</dbReference>